<dbReference type="AlphaFoldDB" id="A0A2P6R9T8"/>
<dbReference type="Gramene" id="PRQ43197">
    <property type="protein sequence ID" value="PRQ43197"/>
    <property type="gene ID" value="RchiOBHm_Chr3g0465861"/>
</dbReference>
<dbReference type="Gene3D" id="1.10.510.10">
    <property type="entry name" value="Transferase(Phosphotransferase) domain 1"/>
    <property type="match status" value="1"/>
</dbReference>
<dbReference type="InterPro" id="IPR008271">
    <property type="entry name" value="Ser/Thr_kinase_AS"/>
</dbReference>
<dbReference type="Gene3D" id="2.60.120.200">
    <property type="match status" value="1"/>
</dbReference>
<keyword evidence="13 20" id="KW-0067">ATP-binding</keyword>
<reference evidence="25 26" key="1">
    <citation type="journal article" date="2018" name="Nat. Genet.">
        <title>The Rosa genome provides new insights in the design of modern roses.</title>
        <authorList>
            <person name="Bendahmane M."/>
        </authorList>
    </citation>
    <scope>NUCLEOTIDE SEQUENCE [LARGE SCALE GENOMIC DNA]</scope>
    <source>
        <strain evidence="26">cv. Old Blush</strain>
    </source>
</reference>
<evidence type="ECO:0000256" key="18">
    <source>
        <dbReference type="ARBA" id="ARBA00047899"/>
    </source>
</evidence>
<comment type="catalytic activity">
    <reaction evidence="19">
        <text>L-seryl-[protein] + ATP = O-phospho-L-seryl-[protein] + ADP + H(+)</text>
        <dbReference type="Rhea" id="RHEA:17989"/>
        <dbReference type="Rhea" id="RHEA-COMP:9863"/>
        <dbReference type="Rhea" id="RHEA-COMP:11604"/>
        <dbReference type="ChEBI" id="CHEBI:15378"/>
        <dbReference type="ChEBI" id="CHEBI:29999"/>
        <dbReference type="ChEBI" id="CHEBI:30616"/>
        <dbReference type="ChEBI" id="CHEBI:83421"/>
        <dbReference type="ChEBI" id="CHEBI:456216"/>
        <dbReference type="EC" id="2.7.11.1"/>
    </reaction>
</comment>
<dbReference type="SUPFAM" id="SSF49899">
    <property type="entry name" value="Concanavalin A-like lectins/glucanases"/>
    <property type="match status" value="1"/>
</dbReference>
<evidence type="ECO:0000256" key="6">
    <source>
        <dbReference type="ARBA" id="ARBA00022527"/>
    </source>
</evidence>
<evidence type="ECO:0000256" key="7">
    <source>
        <dbReference type="ARBA" id="ARBA00022679"/>
    </source>
</evidence>
<name>A0A2P6R9T8_ROSCH</name>
<feature type="compositionally biased region" description="Polar residues" evidence="21">
    <location>
        <begin position="670"/>
        <end position="681"/>
    </location>
</feature>
<keyword evidence="8 22" id="KW-0812">Transmembrane</keyword>
<dbReference type="FunFam" id="3.30.200.20:FF:000112">
    <property type="entry name" value="Lectin-domain containing receptor kinase A4.3"/>
    <property type="match status" value="1"/>
</dbReference>
<feature type="region of interest" description="Disordered" evidence="21">
    <location>
        <begin position="670"/>
        <end position="691"/>
    </location>
</feature>
<keyword evidence="7 25" id="KW-0808">Transferase</keyword>
<dbReference type="PANTHER" id="PTHR27007">
    <property type="match status" value="1"/>
</dbReference>
<dbReference type="PROSITE" id="PS00107">
    <property type="entry name" value="PROTEIN_KINASE_ATP"/>
    <property type="match status" value="1"/>
</dbReference>
<comment type="similarity">
    <text evidence="2">Belongs to the leguminous lectin family.</text>
</comment>
<evidence type="ECO:0000256" key="11">
    <source>
        <dbReference type="ARBA" id="ARBA00022741"/>
    </source>
</evidence>
<keyword evidence="14 22" id="KW-1133">Transmembrane helix</keyword>
<comment type="catalytic activity">
    <reaction evidence="18">
        <text>L-threonyl-[protein] + ATP = O-phospho-L-threonyl-[protein] + ADP + H(+)</text>
        <dbReference type="Rhea" id="RHEA:46608"/>
        <dbReference type="Rhea" id="RHEA-COMP:11060"/>
        <dbReference type="Rhea" id="RHEA-COMP:11605"/>
        <dbReference type="ChEBI" id="CHEBI:15378"/>
        <dbReference type="ChEBI" id="CHEBI:30013"/>
        <dbReference type="ChEBI" id="CHEBI:30616"/>
        <dbReference type="ChEBI" id="CHEBI:61977"/>
        <dbReference type="ChEBI" id="CHEBI:456216"/>
        <dbReference type="EC" id="2.7.11.1"/>
    </reaction>
</comment>
<evidence type="ECO:0000256" key="17">
    <source>
        <dbReference type="ARBA" id="ARBA00023180"/>
    </source>
</evidence>
<dbReference type="EMBL" id="PDCK01000041">
    <property type="protein sequence ID" value="PRQ43197.1"/>
    <property type="molecule type" value="Genomic_DNA"/>
</dbReference>
<keyword evidence="6" id="KW-0723">Serine/threonine-protein kinase</keyword>
<evidence type="ECO:0000256" key="15">
    <source>
        <dbReference type="ARBA" id="ARBA00023136"/>
    </source>
</evidence>
<dbReference type="InterPro" id="IPR001220">
    <property type="entry name" value="Legume_lectin_dom"/>
</dbReference>
<evidence type="ECO:0000256" key="14">
    <source>
        <dbReference type="ARBA" id="ARBA00022989"/>
    </source>
</evidence>
<dbReference type="Pfam" id="PF00139">
    <property type="entry name" value="Lectin_legB"/>
    <property type="match status" value="1"/>
</dbReference>
<evidence type="ECO:0000256" key="4">
    <source>
        <dbReference type="ARBA" id="ARBA00010217"/>
    </source>
</evidence>
<keyword evidence="10" id="KW-0430">Lectin</keyword>
<accession>A0A2P6R9T8</accession>
<evidence type="ECO:0000256" key="8">
    <source>
        <dbReference type="ARBA" id="ARBA00022692"/>
    </source>
</evidence>
<keyword evidence="17" id="KW-0325">Glycoprotein</keyword>
<evidence type="ECO:0000256" key="2">
    <source>
        <dbReference type="ARBA" id="ARBA00007606"/>
    </source>
</evidence>
<evidence type="ECO:0000256" key="23">
    <source>
        <dbReference type="SAM" id="SignalP"/>
    </source>
</evidence>
<dbReference type="GO" id="GO:0004674">
    <property type="term" value="F:protein serine/threonine kinase activity"/>
    <property type="evidence" value="ECO:0007669"/>
    <property type="project" value="UniProtKB-KW"/>
</dbReference>
<dbReference type="InterPro" id="IPR017441">
    <property type="entry name" value="Protein_kinase_ATP_BS"/>
</dbReference>
<sequence length="691" mass="76491">MFVKLSALLVLLVLLAPAEAQDLNFIYNDGFSGRSGLNLSLDGVAEITPKGHLKLTNGTRQSSGHAFYPNPVTFKNSEKDSAFSFSTNFVFAIRSQYSTFTGHGMAFVIAPMRGLPGGLSNQYLSLFNVSNNGKFTNHVFAVELDTIENPEFSDINGNHVGIDINGLRSVKAASAGYFDGQYFKNLTLNSGKEMRVWVEYDGTKKQIEVTMAPIAVATKPPTPLLSLKYDLSPILKKTMYVGFSSSTGSFLTSHIVVGWSFRMNGQAQDLIASKLPKLPSIAGKKRSMLFTFGVPLISVSLVLLVVSGVLYVIRRKRKFAEVLEDWELDYGPQRFKYKELYIATKGFREKELLGTGGFGKVYRGLLPSSKIEIAVKRVSHESRQGMKEFVAEIVSIGRLRHRNLVQLLGYCRYGLQILIIYSPNFSSSLRKGELLLVYDYMPNGSLDKYLFDQPEVTLNWSQRFKVIKGVASGLFYLHEEWEQVVIHRDVKASNVLLDEEFNGRLGDFGLARLYDHGTDPQTTHVVGTLGYLAPEHTLTGRATKSTDVFAFGAFLLEVACGKRPTKTQGPEDVILVDWVFSCWNRSNILEARDQSFGTDFVAEEVELVLKLGLLCSHSEPAARPSMRQVVQYLAGDVALSEMSLLGLSSSDIAIGHRVGFDDYAMSYQSSLGNKSSHSSYVPESALLSGGR</sequence>
<dbReference type="GO" id="GO:0030246">
    <property type="term" value="F:carbohydrate binding"/>
    <property type="evidence" value="ECO:0007669"/>
    <property type="project" value="UniProtKB-KW"/>
</dbReference>
<dbReference type="EC" id="2.7.11.1" evidence="5"/>
<feature type="chain" id="PRO_5015175093" description="non-specific serine/threonine protein kinase" evidence="23">
    <location>
        <begin position="21"/>
        <end position="691"/>
    </location>
</feature>
<feature type="binding site" evidence="20">
    <location>
        <position position="376"/>
    </location>
    <ligand>
        <name>ATP</name>
        <dbReference type="ChEBI" id="CHEBI:30616"/>
    </ligand>
</feature>
<evidence type="ECO:0000256" key="5">
    <source>
        <dbReference type="ARBA" id="ARBA00012513"/>
    </source>
</evidence>
<comment type="caution">
    <text evidence="25">The sequence shown here is derived from an EMBL/GenBank/DDBJ whole genome shotgun (WGS) entry which is preliminary data.</text>
</comment>
<dbReference type="SUPFAM" id="SSF56112">
    <property type="entry name" value="Protein kinase-like (PK-like)"/>
    <property type="match status" value="1"/>
</dbReference>
<evidence type="ECO:0000256" key="13">
    <source>
        <dbReference type="ARBA" id="ARBA00022840"/>
    </source>
</evidence>
<dbReference type="GO" id="GO:0016020">
    <property type="term" value="C:membrane"/>
    <property type="evidence" value="ECO:0007669"/>
    <property type="project" value="UniProtKB-SubCell"/>
</dbReference>
<gene>
    <name evidence="25" type="ORF">RchiOBHm_Chr3g0465861</name>
</gene>
<comment type="similarity">
    <text evidence="3">In the N-terminal section; belongs to the leguminous lectin family.</text>
</comment>
<dbReference type="InterPro" id="IPR000719">
    <property type="entry name" value="Prot_kinase_dom"/>
</dbReference>
<dbReference type="CDD" id="cd14066">
    <property type="entry name" value="STKc_IRAK"/>
    <property type="match status" value="1"/>
</dbReference>
<dbReference type="FunFam" id="1.10.510.10:FF:000108">
    <property type="entry name" value="L-type lectin-domain containing receptor kinase S.4"/>
    <property type="match status" value="1"/>
</dbReference>
<comment type="similarity">
    <text evidence="4">In the C-terminal section; belongs to the protein kinase superfamily. Ser/Thr protein kinase family.</text>
</comment>
<evidence type="ECO:0000256" key="16">
    <source>
        <dbReference type="ARBA" id="ARBA00023170"/>
    </source>
</evidence>
<keyword evidence="9 23" id="KW-0732">Signal</keyword>
<dbReference type="PROSITE" id="PS00108">
    <property type="entry name" value="PROTEIN_KINASE_ST"/>
    <property type="match status" value="1"/>
</dbReference>
<dbReference type="InterPro" id="IPR011009">
    <property type="entry name" value="Kinase-like_dom_sf"/>
</dbReference>
<keyword evidence="12" id="KW-0418">Kinase</keyword>
<dbReference type="Proteomes" id="UP000238479">
    <property type="component" value="Chromosome 3"/>
</dbReference>
<dbReference type="FunFam" id="2.60.120.200:FF:000051">
    <property type="entry name" value="L-type lectin-domain containing receptor kinase V.9"/>
    <property type="match status" value="1"/>
</dbReference>
<protein>
    <recommendedName>
        <fullName evidence="5">non-specific serine/threonine protein kinase</fullName>
        <ecNumber evidence="5">2.7.11.1</ecNumber>
    </recommendedName>
</protein>
<evidence type="ECO:0000313" key="26">
    <source>
        <dbReference type="Proteomes" id="UP000238479"/>
    </source>
</evidence>
<evidence type="ECO:0000256" key="21">
    <source>
        <dbReference type="SAM" id="MobiDB-lite"/>
    </source>
</evidence>
<keyword evidence="16" id="KW-0675">Receptor</keyword>
<keyword evidence="11 20" id="KW-0547">Nucleotide-binding</keyword>
<keyword evidence="15 22" id="KW-0472">Membrane</keyword>
<dbReference type="InterPro" id="IPR013320">
    <property type="entry name" value="ConA-like_dom_sf"/>
</dbReference>
<keyword evidence="26" id="KW-1185">Reference proteome</keyword>
<comment type="subcellular location">
    <subcellularLocation>
        <location evidence="1">Membrane</location>
        <topology evidence="1">Single-pass type I membrane protein</topology>
    </subcellularLocation>
</comment>
<organism evidence="25 26">
    <name type="scientific">Rosa chinensis</name>
    <name type="common">China rose</name>
    <dbReference type="NCBI Taxonomy" id="74649"/>
    <lineage>
        <taxon>Eukaryota</taxon>
        <taxon>Viridiplantae</taxon>
        <taxon>Streptophyta</taxon>
        <taxon>Embryophyta</taxon>
        <taxon>Tracheophyta</taxon>
        <taxon>Spermatophyta</taxon>
        <taxon>Magnoliopsida</taxon>
        <taxon>eudicotyledons</taxon>
        <taxon>Gunneridae</taxon>
        <taxon>Pentapetalae</taxon>
        <taxon>rosids</taxon>
        <taxon>fabids</taxon>
        <taxon>Rosales</taxon>
        <taxon>Rosaceae</taxon>
        <taxon>Rosoideae</taxon>
        <taxon>Rosoideae incertae sedis</taxon>
        <taxon>Rosa</taxon>
    </lineage>
</organism>
<evidence type="ECO:0000256" key="20">
    <source>
        <dbReference type="PROSITE-ProRule" id="PRU10141"/>
    </source>
</evidence>
<evidence type="ECO:0000256" key="10">
    <source>
        <dbReference type="ARBA" id="ARBA00022734"/>
    </source>
</evidence>
<evidence type="ECO:0000259" key="24">
    <source>
        <dbReference type="PROSITE" id="PS50011"/>
    </source>
</evidence>
<proteinExistence type="inferred from homology"/>
<feature type="transmembrane region" description="Helical" evidence="22">
    <location>
        <begin position="288"/>
        <end position="313"/>
    </location>
</feature>
<evidence type="ECO:0000256" key="19">
    <source>
        <dbReference type="ARBA" id="ARBA00048679"/>
    </source>
</evidence>
<dbReference type="Gene3D" id="3.30.200.20">
    <property type="entry name" value="Phosphorylase Kinase, domain 1"/>
    <property type="match status" value="1"/>
</dbReference>
<dbReference type="InterPro" id="IPR050528">
    <property type="entry name" value="L-type_Lectin-RKs"/>
</dbReference>
<dbReference type="SMART" id="SM00220">
    <property type="entry name" value="S_TKc"/>
    <property type="match status" value="1"/>
</dbReference>
<evidence type="ECO:0000256" key="22">
    <source>
        <dbReference type="SAM" id="Phobius"/>
    </source>
</evidence>
<evidence type="ECO:0000256" key="9">
    <source>
        <dbReference type="ARBA" id="ARBA00022729"/>
    </source>
</evidence>
<evidence type="ECO:0000256" key="1">
    <source>
        <dbReference type="ARBA" id="ARBA00004479"/>
    </source>
</evidence>
<dbReference type="OMA" id="SSGHAFY"/>
<feature type="signal peptide" evidence="23">
    <location>
        <begin position="1"/>
        <end position="20"/>
    </location>
</feature>
<dbReference type="GO" id="GO:0005524">
    <property type="term" value="F:ATP binding"/>
    <property type="evidence" value="ECO:0007669"/>
    <property type="project" value="UniProtKB-UniRule"/>
</dbReference>
<evidence type="ECO:0000256" key="3">
    <source>
        <dbReference type="ARBA" id="ARBA00008536"/>
    </source>
</evidence>
<dbReference type="PROSITE" id="PS50011">
    <property type="entry name" value="PROTEIN_KINASE_DOM"/>
    <property type="match status" value="1"/>
</dbReference>
<feature type="domain" description="Protein kinase" evidence="24">
    <location>
        <begin position="347"/>
        <end position="639"/>
    </location>
</feature>
<dbReference type="Pfam" id="PF00069">
    <property type="entry name" value="Pkinase"/>
    <property type="match status" value="1"/>
</dbReference>
<evidence type="ECO:0000313" key="25">
    <source>
        <dbReference type="EMBL" id="PRQ43197.1"/>
    </source>
</evidence>
<evidence type="ECO:0000256" key="12">
    <source>
        <dbReference type="ARBA" id="ARBA00022777"/>
    </source>
</evidence>
<dbReference type="CDD" id="cd06899">
    <property type="entry name" value="lectin_legume_LecRK_Arcelin_ConA"/>
    <property type="match status" value="1"/>
</dbReference>